<reference evidence="2" key="1">
    <citation type="submission" date="2005-03" db="EMBL/GenBank/DDBJ databases">
        <title>Comparison of the complete genome sequences of Rhodococcus erythropolis PR4 and Rhodococcus opacus B4.</title>
        <authorList>
            <person name="Takarada H."/>
            <person name="Sekine M."/>
            <person name="Hosoyama A."/>
            <person name="Yamada R."/>
            <person name="Fujisawa T."/>
            <person name="Omata S."/>
            <person name="Shimizu A."/>
            <person name="Tsukatani N."/>
            <person name="Tanikawa S."/>
            <person name="Fujita N."/>
            <person name="Harayama S."/>
        </authorList>
    </citation>
    <scope>NUCLEOTIDE SEQUENCE [LARGE SCALE GENOMIC DNA]</scope>
    <source>
        <strain evidence="2">PR4 / NBRC 100887</strain>
    </source>
</reference>
<protein>
    <submittedName>
        <fullName evidence="1">Uncharacterized protein</fullName>
    </submittedName>
</protein>
<dbReference type="Proteomes" id="UP000002204">
    <property type="component" value="Chromosome"/>
</dbReference>
<name>C0ZM07_RHOE4</name>
<gene>
    <name evidence="1" type="ordered locus">RER_02760</name>
</gene>
<evidence type="ECO:0000313" key="1">
    <source>
        <dbReference type="EMBL" id="BAH30984.1"/>
    </source>
</evidence>
<sequence length="143" mass="14542">MVTHHAHKGEIMKIRTLATAGTLTAGIALFGVLGAGVASAATPIVEPEQGRIGLSLSNAETAALAASPIPDAISDIVPGSQRWIELAPGSALTVGPDGKLSAPDRVVIGEAAAHAGGYVDVYLADPNNPANAGYVTLTYQYWN</sequence>
<dbReference type="eggNOG" id="ENOG5031ETN">
    <property type="taxonomic scope" value="Bacteria"/>
</dbReference>
<organism evidence="1 2">
    <name type="scientific">Rhodococcus erythropolis (strain PR4 / NBRC 100887)</name>
    <dbReference type="NCBI Taxonomy" id="234621"/>
    <lineage>
        <taxon>Bacteria</taxon>
        <taxon>Bacillati</taxon>
        <taxon>Actinomycetota</taxon>
        <taxon>Actinomycetes</taxon>
        <taxon>Mycobacteriales</taxon>
        <taxon>Nocardiaceae</taxon>
        <taxon>Rhodococcus</taxon>
        <taxon>Rhodococcus erythropolis group</taxon>
    </lineage>
</organism>
<evidence type="ECO:0000313" key="2">
    <source>
        <dbReference type="Proteomes" id="UP000002204"/>
    </source>
</evidence>
<dbReference type="HOGENOM" id="CLU_1925941_0_0_11"/>
<reference evidence="1 2" key="2">
    <citation type="journal article" date="2006" name="Environ. Microbiol.">
        <title>Sequence analysis of three plasmids harboured in Rhodococcus erythropolis strain PR4.</title>
        <authorList>
            <person name="Sekine M."/>
            <person name="Tanikawa S."/>
            <person name="Omata S."/>
            <person name="Saito M."/>
            <person name="Fujisawa T."/>
            <person name="Tsukatani N."/>
            <person name="Tajima T."/>
            <person name="Sekigawa T."/>
            <person name="Kosugi H."/>
            <person name="Matsuo Y."/>
            <person name="Nishiko R."/>
            <person name="Imamura K."/>
            <person name="Ito M."/>
            <person name="Narita H."/>
            <person name="Tago S."/>
            <person name="Fujita N."/>
            <person name="Harayama S."/>
        </authorList>
    </citation>
    <scope>NUCLEOTIDE SEQUENCE [LARGE SCALE GENOMIC DNA]</scope>
    <source>
        <strain evidence="2">PR4 / NBRC 100887</strain>
    </source>
</reference>
<proteinExistence type="predicted"/>
<accession>C0ZM07</accession>
<dbReference type="KEGG" id="rer:RER_02760"/>
<dbReference type="EMBL" id="AP008957">
    <property type="protein sequence ID" value="BAH30984.1"/>
    <property type="molecule type" value="Genomic_DNA"/>
</dbReference>
<dbReference type="AlphaFoldDB" id="C0ZM07"/>